<dbReference type="Proteomes" id="UP000289738">
    <property type="component" value="Chromosome B02"/>
</dbReference>
<evidence type="ECO:0000259" key="3">
    <source>
        <dbReference type="Pfam" id="PF25019"/>
    </source>
</evidence>
<keyword evidence="5" id="KW-1185">Reference proteome</keyword>
<protein>
    <recommendedName>
        <fullName evidence="3">R13L1/DRL21-like LRR repeat region domain-containing protein</fullName>
    </recommendedName>
</protein>
<keyword evidence="1" id="KW-0433">Leucine-rich repeat</keyword>
<dbReference type="GO" id="GO:0006952">
    <property type="term" value="P:defense response"/>
    <property type="evidence" value="ECO:0007669"/>
    <property type="project" value="UniProtKB-KW"/>
</dbReference>
<reference evidence="4 5" key="1">
    <citation type="submission" date="2019-01" db="EMBL/GenBank/DDBJ databases">
        <title>Sequencing of cultivated peanut Arachis hypogaea provides insights into genome evolution and oil improvement.</title>
        <authorList>
            <person name="Chen X."/>
        </authorList>
    </citation>
    <scope>NUCLEOTIDE SEQUENCE [LARGE SCALE GENOMIC DNA]</scope>
    <source>
        <strain evidence="5">cv. Fuhuasheng</strain>
        <tissue evidence="4">Leaves</tissue>
    </source>
</reference>
<dbReference type="Gene3D" id="3.80.10.10">
    <property type="entry name" value="Ribonuclease Inhibitor"/>
    <property type="match status" value="2"/>
</dbReference>
<evidence type="ECO:0000313" key="5">
    <source>
        <dbReference type="Proteomes" id="UP000289738"/>
    </source>
</evidence>
<dbReference type="AlphaFoldDB" id="A0A445ACL5"/>
<name>A0A445ACL5_ARAHY</name>
<dbReference type="InterPro" id="IPR032675">
    <property type="entry name" value="LRR_dom_sf"/>
</dbReference>
<feature type="domain" description="R13L1/DRL21-like LRR repeat region" evidence="3">
    <location>
        <begin position="107"/>
        <end position="200"/>
    </location>
</feature>
<comment type="caution">
    <text evidence="4">The sequence shown here is derived from an EMBL/GenBank/DDBJ whole genome shotgun (WGS) entry which is preliminary data.</text>
</comment>
<gene>
    <name evidence="4" type="ORF">Ahy_B02g057532</name>
</gene>
<dbReference type="EMBL" id="SDMP01000012">
    <property type="protein sequence ID" value="RYR24032.1"/>
    <property type="molecule type" value="Genomic_DNA"/>
</dbReference>
<dbReference type="PANTHER" id="PTHR36766:SF42">
    <property type="entry name" value="NB-ARC DOMAIN DISEASE RESISTANCE PROTEIN"/>
    <property type="match status" value="1"/>
</dbReference>
<accession>A0A445ACL5</accession>
<dbReference type="STRING" id="3818.A0A445ACL5"/>
<keyword evidence="2" id="KW-0611">Plant defense</keyword>
<dbReference type="Pfam" id="PF25019">
    <property type="entry name" value="LRR_R13L1-DRL21"/>
    <property type="match status" value="1"/>
</dbReference>
<sequence length="257" mass="30009">MELSSLPDDDCFVKMKKHLRYLYLENCPSFKKLTDSICKMQNLQSLYLDEFPKNMKYLIHLQYLFLMGIKITSLSSMNIGRFQQLKFLYLQCPKLVSVPSAVGRLTTLKKLGLLWCEELMNFEDEEEEGKQHVVLNALPKWLERATKLQYLSISITGIKSLPTRLSMTSLEELYIYHCKNLSSLPNMDQTHHLQYLVVYDCPALYAKYNKETGPDWSKIAHIPHCKIDEDDDNDDDGDGDDDDDDEEFMTMMKMMIE</sequence>
<organism evidence="4 5">
    <name type="scientific">Arachis hypogaea</name>
    <name type="common">Peanut</name>
    <dbReference type="NCBI Taxonomy" id="3818"/>
    <lineage>
        <taxon>Eukaryota</taxon>
        <taxon>Viridiplantae</taxon>
        <taxon>Streptophyta</taxon>
        <taxon>Embryophyta</taxon>
        <taxon>Tracheophyta</taxon>
        <taxon>Spermatophyta</taxon>
        <taxon>Magnoliopsida</taxon>
        <taxon>eudicotyledons</taxon>
        <taxon>Gunneridae</taxon>
        <taxon>Pentapetalae</taxon>
        <taxon>rosids</taxon>
        <taxon>fabids</taxon>
        <taxon>Fabales</taxon>
        <taxon>Fabaceae</taxon>
        <taxon>Papilionoideae</taxon>
        <taxon>50 kb inversion clade</taxon>
        <taxon>dalbergioids sensu lato</taxon>
        <taxon>Dalbergieae</taxon>
        <taxon>Pterocarpus clade</taxon>
        <taxon>Arachis</taxon>
    </lineage>
</organism>
<dbReference type="PANTHER" id="PTHR36766">
    <property type="entry name" value="PLANT BROAD-SPECTRUM MILDEW RESISTANCE PROTEIN RPW8"/>
    <property type="match status" value="1"/>
</dbReference>
<evidence type="ECO:0000256" key="2">
    <source>
        <dbReference type="ARBA" id="ARBA00022821"/>
    </source>
</evidence>
<evidence type="ECO:0000256" key="1">
    <source>
        <dbReference type="ARBA" id="ARBA00022614"/>
    </source>
</evidence>
<proteinExistence type="predicted"/>
<dbReference type="InterPro" id="IPR056789">
    <property type="entry name" value="LRR_R13L1-DRL21"/>
</dbReference>
<dbReference type="SUPFAM" id="SSF52058">
    <property type="entry name" value="L domain-like"/>
    <property type="match status" value="1"/>
</dbReference>
<evidence type="ECO:0000313" key="4">
    <source>
        <dbReference type="EMBL" id="RYR24032.1"/>
    </source>
</evidence>